<name>A0A0W0VV15_9GAMM</name>
<dbReference type="InterPro" id="IPR027417">
    <property type="entry name" value="P-loop_NTPase"/>
</dbReference>
<dbReference type="AlphaFoldDB" id="A0A0W0VV15"/>
<proteinExistence type="predicted"/>
<accession>A0A0W0VV15</accession>
<sequence>MTYADTILPNHYPNYHQEIEGIIEEPSCQTWFLQLVKSTKNPTPKYTLNLHCDELSEIIQDSFVKILNKAGEAGFQVTAYAQTIQDMEVALSSRDKAEVSEGNLIPLLCYVLKMKRQPIYW</sequence>
<dbReference type="eggNOG" id="COG0433">
    <property type="taxonomic scope" value="Bacteria"/>
</dbReference>
<dbReference type="Gene3D" id="3.40.50.300">
    <property type="entry name" value="P-loop containing nucleotide triphosphate hydrolases"/>
    <property type="match status" value="1"/>
</dbReference>
<organism evidence="1 2">
    <name type="scientific">Legionella lansingensis</name>
    <dbReference type="NCBI Taxonomy" id="45067"/>
    <lineage>
        <taxon>Bacteria</taxon>
        <taxon>Pseudomonadati</taxon>
        <taxon>Pseudomonadota</taxon>
        <taxon>Gammaproteobacteria</taxon>
        <taxon>Legionellales</taxon>
        <taxon>Legionellaceae</taxon>
        <taxon>Legionella</taxon>
    </lineage>
</organism>
<comment type="caution">
    <text evidence="1">The sequence shown here is derived from an EMBL/GenBank/DDBJ whole genome shotgun (WGS) entry which is preliminary data.</text>
</comment>
<evidence type="ECO:0000313" key="2">
    <source>
        <dbReference type="Proteomes" id="UP000054869"/>
    </source>
</evidence>
<dbReference type="STRING" id="45067.Llan_0677"/>
<gene>
    <name evidence="1" type="ORF">Llan_0677</name>
</gene>
<keyword evidence="2" id="KW-1185">Reference proteome</keyword>
<dbReference type="EMBL" id="LNYI01000011">
    <property type="protein sequence ID" value="KTD23896.1"/>
    <property type="molecule type" value="Genomic_DNA"/>
</dbReference>
<evidence type="ECO:0000313" key="1">
    <source>
        <dbReference type="EMBL" id="KTD23896.1"/>
    </source>
</evidence>
<dbReference type="PATRIC" id="fig|45067.4.peg.704"/>
<reference evidence="1 2" key="1">
    <citation type="submission" date="2015-11" db="EMBL/GenBank/DDBJ databases">
        <title>Genomic analysis of 38 Legionella species identifies large and diverse effector repertoires.</title>
        <authorList>
            <person name="Burstein D."/>
            <person name="Amaro F."/>
            <person name="Zusman T."/>
            <person name="Lifshitz Z."/>
            <person name="Cohen O."/>
            <person name="Gilbert J.A."/>
            <person name="Pupko T."/>
            <person name="Shuman H.A."/>
            <person name="Segal G."/>
        </authorList>
    </citation>
    <scope>NUCLEOTIDE SEQUENCE [LARGE SCALE GENOMIC DNA]</scope>
    <source>
        <strain evidence="1 2">ATCC 49751</strain>
    </source>
</reference>
<protein>
    <submittedName>
        <fullName evidence="1">Uncharacterized protein</fullName>
    </submittedName>
</protein>
<dbReference type="Proteomes" id="UP000054869">
    <property type="component" value="Unassembled WGS sequence"/>
</dbReference>